<accession>X1LTV2</accession>
<reference evidence="1" key="1">
    <citation type="journal article" date="2014" name="Front. Microbiol.">
        <title>High frequency of phylogenetically diverse reductive dehalogenase-homologous genes in deep subseafloor sedimentary metagenomes.</title>
        <authorList>
            <person name="Kawai M."/>
            <person name="Futagami T."/>
            <person name="Toyoda A."/>
            <person name="Takaki Y."/>
            <person name="Nishi S."/>
            <person name="Hori S."/>
            <person name="Arai W."/>
            <person name="Tsubouchi T."/>
            <person name="Morono Y."/>
            <person name="Uchiyama I."/>
            <person name="Ito T."/>
            <person name="Fujiyama A."/>
            <person name="Inagaki F."/>
            <person name="Takami H."/>
        </authorList>
    </citation>
    <scope>NUCLEOTIDE SEQUENCE</scope>
    <source>
        <strain evidence="1">Expedition CK06-06</strain>
    </source>
</reference>
<sequence>EYSAFAKRNYYIPWRNLMSSRLSDWKIGDTRKSEVHFRKIIEDLRNQFPYDSLTAFVVETFANSLDAEANRIDIFVGKDTIKHHFRLD</sequence>
<comment type="caution">
    <text evidence="1">The sequence shown here is derived from an EMBL/GenBank/DDBJ whole genome shotgun (WGS) entry which is preliminary data.</text>
</comment>
<protein>
    <submittedName>
        <fullName evidence="1">Uncharacterized protein</fullName>
    </submittedName>
</protein>
<organism evidence="1">
    <name type="scientific">marine sediment metagenome</name>
    <dbReference type="NCBI Taxonomy" id="412755"/>
    <lineage>
        <taxon>unclassified sequences</taxon>
        <taxon>metagenomes</taxon>
        <taxon>ecological metagenomes</taxon>
    </lineage>
</organism>
<proteinExistence type="predicted"/>
<name>X1LTV2_9ZZZZ</name>
<evidence type="ECO:0000313" key="1">
    <source>
        <dbReference type="EMBL" id="GAI22508.1"/>
    </source>
</evidence>
<gene>
    <name evidence="1" type="ORF">S06H3_27636</name>
</gene>
<dbReference type="AlphaFoldDB" id="X1LTV2"/>
<dbReference type="EMBL" id="BARV01016051">
    <property type="protein sequence ID" value="GAI22508.1"/>
    <property type="molecule type" value="Genomic_DNA"/>
</dbReference>
<feature type="non-terminal residue" evidence="1">
    <location>
        <position position="1"/>
    </location>
</feature>